<sequence length="98" mass="11144">NPIYDIFYPLIRNEIPPNIDNLLDVQSAQLLALIPEGAFISDSKGVTYLLWEGDQVYLGYLTEIDYDKNEVHFVLNKGGIIEKVTLTLDNENSDKKNN</sequence>
<reference evidence="1" key="1">
    <citation type="submission" date="2018-06" db="EMBL/GenBank/DDBJ databases">
        <authorList>
            <person name="Zhirakovskaya E."/>
        </authorList>
    </citation>
    <scope>NUCLEOTIDE SEQUENCE</scope>
</reference>
<protein>
    <submittedName>
        <fullName evidence="1">Uncharacterized protein</fullName>
    </submittedName>
</protein>
<gene>
    <name evidence="1" type="ORF">MNBD_IGNAVI01-1458</name>
</gene>
<dbReference type="EMBL" id="UOGD01000198">
    <property type="protein sequence ID" value="VAX21536.1"/>
    <property type="molecule type" value="Genomic_DNA"/>
</dbReference>
<feature type="non-terminal residue" evidence="1">
    <location>
        <position position="1"/>
    </location>
</feature>
<dbReference type="AlphaFoldDB" id="A0A3B1BT98"/>
<accession>A0A3B1BT98</accession>
<evidence type="ECO:0000313" key="1">
    <source>
        <dbReference type="EMBL" id="VAX21536.1"/>
    </source>
</evidence>
<name>A0A3B1BT98_9ZZZZ</name>
<proteinExistence type="predicted"/>
<organism evidence="1">
    <name type="scientific">hydrothermal vent metagenome</name>
    <dbReference type="NCBI Taxonomy" id="652676"/>
    <lineage>
        <taxon>unclassified sequences</taxon>
        <taxon>metagenomes</taxon>
        <taxon>ecological metagenomes</taxon>
    </lineage>
</organism>